<reference evidence="3 4" key="1">
    <citation type="submission" date="2016-10" db="EMBL/GenBank/DDBJ databases">
        <authorList>
            <person name="de Groot N.N."/>
        </authorList>
    </citation>
    <scope>NUCLEOTIDE SEQUENCE [LARGE SCALE GENOMIC DNA]</scope>
    <source>
        <strain evidence="3 4">CGMCC 1.9156</strain>
    </source>
</reference>
<feature type="transmembrane region" description="Helical" evidence="1">
    <location>
        <begin position="171"/>
        <end position="194"/>
    </location>
</feature>
<dbReference type="STRING" id="655355.SAMN05216283_11227"/>
<keyword evidence="1" id="KW-1133">Transmembrane helix</keyword>
<feature type="transmembrane region" description="Helical" evidence="1">
    <location>
        <begin position="210"/>
        <end position="230"/>
    </location>
</feature>
<feature type="transmembrane region" description="Helical" evidence="1">
    <location>
        <begin position="85"/>
        <end position="103"/>
    </location>
</feature>
<dbReference type="Pfam" id="PF13386">
    <property type="entry name" value="DsbD_2"/>
    <property type="match status" value="1"/>
</dbReference>
<keyword evidence="1" id="KW-0472">Membrane</keyword>
<feature type="domain" description="Urease accessory protein UreH-like transmembrane" evidence="2">
    <location>
        <begin position="41"/>
        <end position="222"/>
    </location>
</feature>
<feature type="transmembrane region" description="Helical" evidence="1">
    <location>
        <begin position="6"/>
        <end position="32"/>
    </location>
</feature>
<evidence type="ECO:0000256" key="1">
    <source>
        <dbReference type="SAM" id="Phobius"/>
    </source>
</evidence>
<dbReference type="Proteomes" id="UP000198964">
    <property type="component" value="Unassembled WGS sequence"/>
</dbReference>
<gene>
    <name evidence="3" type="ORF">SAMN05216283_11227</name>
</gene>
<dbReference type="AlphaFoldDB" id="A0A1I2KIN3"/>
<dbReference type="RefSeq" id="WP_093921170.1">
    <property type="nucleotide sequence ID" value="NZ_FONW01000012.1"/>
</dbReference>
<keyword evidence="4" id="KW-1185">Reference proteome</keyword>
<organism evidence="3 4">
    <name type="scientific">Sunxiuqinia elliptica</name>
    <dbReference type="NCBI Taxonomy" id="655355"/>
    <lineage>
        <taxon>Bacteria</taxon>
        <taxon>Pseudomonadati</taxon>
        <taxon>Bacteroidota</taxon>
        <taxon>Bacteroidia</taxon>
        <taxon>Marinilabiliales</taxon>
        <taxon>Prolixibacteraceae</taxon>
        <taxon>Sunxiuqinia</taxon>
    </lineage>
</organism>
<dbReference type="EMBL" id="FONW01000012">
    <property type="protein sequence ID" value="SFF66080.1"/>
    <property type="molecule type" value="Genomic_DNA"/>
</dbReference>
<sequence length="231" mass="25970">MQELYLLSLSAASLGFIHTILGPDHYLPFIVLSKARQWSSNKTMWITFISGIGHVGSSVLIGFIGIALGISLNKLEYIEAFRGEIVGWLLFAFGVGYTLYGLYRYTKSIPHSHLPAFLVPKKVRELQHLPLDEQEDNTKLTPWLLFLIFVFGPCEVLIPMLIFPAYEHSTWGMLTVALIFGLATIGTMLLTVYLGHKGSRFVRFKKHERYVHLLAGLIILISGAGIVFMGW</sequence>
<feature type="transmembrane region" description="Helical" evidence="1">
    <location>
        <begin position="143"/>
        <end position="165"/>
    </location>
</feature>
<dbReference type="InterPro" id="IPR039447">
    <property type="entry name" value="UreH-like_TM_dom"/>
</dbReference>
<keyword evidence="1" id="KW-0812">Transmembrane</keyword>
<evidence type="ECO:0000259" key="2">
    <source>
        <dbReference type="Pfam" id="PF13386"/>
    </source>
</evidence>
<accession>A0A1I2KIN3</accession>
<evidence type="ECO:0000313" key="4">
    <source>
        <dbReference type="Proteomes" id="UP000198964"/>
    </source>
</evidence>
<proteinExistence type="predicted"/>
<evidence type="ECO:0000313" key="3">
    <source>
        <dbReference type="EMBL" id="SFF66080.1"/>
    </source>
</evidence>
<feature type="transmembrane region" description="Helical" evidence="1">
    <location>
        <begin position="44"/>
        <end position="70"/>
    </location>
</feature>
<name>A0A1I2KIN3_9BACT</name>
<protein>
    <submittedName>
        <fullName evidence="3">Sulfite exporter TauE/SafE</fullName>
    </submittedName>
</protein>